<dbReference type="AlphaFoldDB" id="A0A3N5C0N3"/>
<keyword evidence="2" id="KW-1185">Reference proteome</keyword>
<dbReference type="Proteomes" id="UP000276443">
    <property type="component" value="Unassembled WGS sequence"/>
</dbReference>
<dbReference type="InterPro" id="IPR009256">
    <property type="entry name" value="YqgQ-like"/>
</dbReference>
<dbReference type="OrthoDB" id="2361671at2"/>
<comment type="caution">
    <text evidence="1">The sequence shown here is derived from an EMBL/GenBank/DDBJ whole genome shotgun (WGS) entry which is preliminary data.</text>
</comment>
<gene>
    <name evidence="1" type="ORF">EDC24_0510</name>
</gene>
<protein>
    <submittedName>
        <fullName evidence="1">Uncharacterized protein YqgQ</fullName>
    </submittedName>
</protein>
<dbReference type="Gene3D" id="1.10.287.760">
    <property type="entry name" value="YqgQ-like"/>
    <property type="match status" value="1"/>
</dbReference>
<evidence type="ECO:0000313" key="1">
    <source>
        <dbReference type="EMBL" id="RPF55628.1"/>
    </source>
</evidence>
<dbReference type="EMBL" id="RKRF01000007">
    <property type="protein sequence ID" value="RPF55628.1"/>
    <property type="molecule type" value="Genomic_DNA"/>
</dbReference>
<accession>A0A3N5C0N3</accession>
<dbReference type="Pfam" id="PF06014">
    <property type="entry name" value="YqgQ-like"/>
    <property type="match status" value="1"/>
</dbReference>
<dbReference type="SUPFAM" id="SSF158379">
    <property type="entry name" value="YqgQ-like"/>
    <property type="match status" value="1"/>
</dbReference>
<sequence length="65" mass="7709">MDSMIDVRNLLKRFGIFVYIGEQKADLLLMEDELQSLFENQLISNQEYAKALLIIKKEKKDLEKF</sequence>
<name>A0A3N5C0N3_9BACI</name>
<proteinExistence type="predicted"/>
<reference evidence="1 2" key="1">
    <citation type="submission" date="2018-11" db="EMBL/GenBank/DDBJ databases">
        <title>Genomic Encyclopedia of Type Strains, Phase IV (KMG-IV): sequencing the most valuable type-strain genomes for metagenomic binning, comparative biology and taxonomic classification.</title>
        <authorList>
            <person name="Goeker M."/>
        </authorList>
    </citation>
    <scope>NUCLEOTIDE SEQUENCE [LARGE SCALE GENOMIC DNA]</scope>
    <source>
        <strain evidence="1 2">DSM 18090</strain>
    </source>
</reference>
<dbReference type="RefSeq" id="WP_124219451.1">
    <property type="nucleotide sequence ID" value="NZ_RKRF01000007.1"/>
</dbReference>
<evidence type="ECO:0000313" key="2">
    <source>
        <dbReference type="Proteomes" id="UP000276443"/>
    </source>
</evidence>
<organism evidence="1 2">
    <name type="scientific">Aquisalibacillus elongatus</name>
    <dbReference type="NCBI Taxonomy" id="485577"/>
    <lineage>
        <taxon>Bacteria</taxon>
        <taxon>Bacillati</taxon>
        <taxon>Bacillota</taxon>
        <taxon>Bacilli</taxon>
        <taxon>Bacillales</taxon>
        <taxon>Bacillaceae</taxon>
        <taxon>Aquisalibacillus</taxon>
    </lineage>
</organism>
<dbReference type="InterPro" id="IPR023164">
    <property type="entry name" value="YqgQ-like_sf"/>
</dbReference>